<name>A0AAV4WM44_CAEEX</name>
<organism evidence="1 2">
    <name type="scientific">Caerostris extrusa</name>
    <name type="common">Bark spider</name>
    <name type="synonym">Caerostris bankana</name>
    <dbReference type="NCBI Taxonomy" id="172846"/>
    <lineage>
        <taxon>Eukaryota</taxon>
        <taxon>Metazoa</taxon>
        <taxon>Ecdysozoa</taxon>
        <taxon>Arthropoda</taxon>
        <taxon>Chelicerata</taxon>
        <taxon>Arachnida</taxon>
        <taxon>Araneae</taxon>
        <taxon>Araneomorphae</taxon>
        <taxon>Entelegynae</taxon>
        <taxon>Araneoidea</taxon>
        <taxon>Araneidae</taxon>
        <taxon>Caerostris</taxon>
    </lineage>
</organism>
<dbReference type="Proteomes" id="UP001054945">
    <property type="component" value="Unassembled WGS sequence"/>
</dbReference>
<gene>
    <name evidence="1" type="ORF">CEXT_728571</name>
</gene>
<reference evidence="1 2" key="1">
    <citation type="submission" date="2021-06" db="EMBL/GenBank/DDBJ databases">
        <title>Caerostris extrusa draft genome.</title>
        <authorList>
            <person name="Kono N."/>
            <person name="Arakawa K."/>
        </authorList>
    </citation>
    <scope>NUCLEOTIDE SEQUENCE [LARGE SCALE GENOMIC DNA]</scope>
</reference>
<sequence length="132" mass="15337">MENKGHSKSGVSNIALHFYRRQHKMRERREEKKTKCRRRQRIEEDFQKRTRIYACWAVAEFWRPYINSSASARAAGFSSGRIIIACVLGICNRSALEILRAKLRESQFACEVGETINDLLVVQGGDFPRLNF</sequence>
<comment type="caution">
    <text evidence="1">The sequence shown here is derived from an EMBL/GenBank/DDBJ whole genome shotgun (WGS) entry which is preliminary data.</text>
</comment>
<protein>
    <submittedName>
        <fullName evidence="1">Uncharacterized protein</fullName>
    </submittedName>
</protein>
<dbReference type="EMBL" id="BPLR01016402">
    <property type="protein sequence ID" value="GIY83591.1"/>
    <property type="molecule type" value="Genomic_DNA"/>
</dbReference>
<keyword evidence="2" id="KW-1185">Reference proteome</keyword>
<evidence type="ECO:0000313" key="1">
    <source>
        <dbReference type="EMBL" id="GIY83591.1"/>
    </source>
</evidence>
<evidence type="ECO:0000313" key="2">
    <source>
        <dbReference type="Proteomes" id="UP001054945"/>
    </source>
</evidence>
<proteinExistence type="predicted"/>
<dbReference type="AlphaFoldDB" id="A0AAV4WM44"/>
<accession>A0AAV4WM44</accession>